<feature type="chain" id="PRO_5044544516" description="Lipoprotein-associated type-17 domain-containing protein" evidence="1">
    <location>
        <begin position="19"/>
        <end position="454"/>
    </location>
</feature>
<name>A0A0K1NJS5_9BACT</name>
<evidence type="ECO:0000256" key="1">
    <source>
        <dbReference type="SAM" id="SignalP"/>
    </source>
</evidence>
<dbReference type="Proteomes" id="UP000060345">
    <property type="component" value="Chromosome 1"/>
</dbReference>
<dbReference type="PROSITE" id="PS51257">
    <property type="entry name" value="PROKAR_LIPOPROTEIN"/>
    <property type="match status" value="1"/>
</dbReference>
<reference evidence="2 4" key="1">
    <citation type="submission" date="2015-07" db="EMBL/GenBank/DDBJ databases">
        <authorList>
            <person name="Noorani M."/>
        </authorList>
    </citation>
    <scope>NUCLEOTIDE SEQUENCE [LARGE SCALE GENOMIC DNA]</scope>
    <source>
        <strain evidence="2 4">W1435</strain>
    </source>
</reference>
<dbReference type="RefSeq" id="WP_025077722.1">
    <property type="nucleotide sequence ID" value="NZ_BAKO01000003.1"/>
</dbReference>
<gene>
    <name evidence="2" type="ORF">ADJ77_05925</name>
    <name evidence="3" type="ORF">J5A51_05635</name>
</gene>
<organism evidence="2 4">
    <name type="scientific">Prevotella fusca JCM 17724</name>
    <dbReference type="NCBI Taxonomy" id="1236517"/>
    <lineage>
        <taxon>Bacteria</taxon>
        <taxon>Pseudomonadati</taxon>
        <taxon>Bacteroidota</taxon>
        <taxon>Bacteroidia</taxon>
        <taxon>Bacteroidales</taxon>
        <taxon>Prevotellaceae</taxon>
        <taxon>Prevotella</taxon>
    </lineage>
</organism>
<dbReference type="AlphaFoldDB" id="A0A0K1NJS5"/>
<evidence type="ECO:0000313" key="3">
    <source>
        <dbReference type="EMBL" id="QUB86964.1"/>
    </source>
</evidence>
<evidence type="ECO:0000313" key="5">
    <source>
        <dbReference type="Proteomes" id="UP000682005"/>
    </source>
</evidence>
<keyword evidence="5" id="KW-1185">Reference proteome</keyword>
<evidence type="ECO:0000313" key="4">
    <source>
        <dbReference type="Proteomes" id="UP000060345"/>
    </source>
</evidence>
<evidence type="ECO:0000313" key="2">
    <source>
        <dbReference type="EMBL" id="AKU69334.1"/>
    </source>
</evidence>
<sequence>MRKIIIAASMALLFAACGNDDNSFTPTPPTQEKVIEVTTDDIVKFLNLDKQLNVYQALEKAKSDLGKKSINGKEVNVTAVSVVKSDEEKGTFTLRVMGNCGGKPFVKDVDYNGFAQKPSDEEMVMRAVASWKKGVDYQSGVDFDTLYRLKDNSKFTATYLQKFVNLSSSDIDGNKHYTFTPADWANTTISDVRYIGGSSSGRIAFTITYKGRKGKTSDNSINGSPSVSFDKNLYYRNQISINTAEASKLYMRGTYEHADVFYTSLLKYDKDKFVPYLKGKYRDNGTNSLRFSINLVAKDGHDTELANFDVTITDFKSLSALNDELTIASSTKVGEFFGKRYRNKTDGDYTDAVKALSPQLWFNNVQMGLTRDGRFIDMYAEKVRSENGNYNVTAWIPNSGIAKYLDIYLLEPRIEVSSAKKTGYFLNITYKITYVNDVAVDGKERTLNVHLIEP</sequence>
<protein>
    <recommendedName>
        <fullName evidence="6">Lipoprotein-associated type-17 domain-containing protein</fullName>
    </recommendedName>
</protein>
<keyword evidence="1" id="KW-0732">Signal</keyword>
<proteinExistence type="predicted"/>
<evidence type="ECO:0008006" key="6">
    <source>
        <dbReference type="Google" id="ProtNLM"/>
    </source>
</evidence>
<feature type="signal peptide" evidence="1">
    <location>
        <begin position="1"/>
        <end position="18"/>
    </location>
</feature>
<dbReference type="OrthoDB" id="1081225at2"/>
<dbReference type="KEGG" id="pfus:ADJ77_05925"/>
<dbReference type="EMBL" id="CP072370">
    <property type="protein sequence ID" value="QUB86964.1"/>
    <property type="molecule type" value="Genomic_DNA"/>
</dbReference>
<dbReference type="Proteomes" id="UP000682005">
    <property type="component" value="Chromosome 1"/>
</dbReference>
<dbReference type="EMBL" id="CP012074">
    <property type="protein sequence ID" value="AKU69334.1"/>
    <property type="molecule type" value="Genomic_DNA"/>
</dbReference>
<accession>A0A0K1NJS5</accession>
<reference evidence="3 5" key="2">
    <citation type="submission" date="2021-03" db="EMBL/GenBank/DDBJ databases">
        <title>Human Oral Microbial Genomes.</title>
        <authorList>
            <person name="Johnston C.D."/>
            <person name="Chen T."/>
            <person name="Dewhirst F.E."/>
        </authorList>
    </citation>
    <scope>NUCLEOTIDE SEQUENCE [LARGE SCALE GENOMIC DNA]</scope>
    <source>
        <strain evidence="3 5">W1435</strain>
    </source>
</reference>
<dbReference type="eggNOG" id="ENOG5033S95">
    <property type="taxonomic scope" value="Bacteria"/>
</dbReference>